<keyword evidence="15" id="KW-1185">Reference proteome</keyword>
<feature type="signal peptide" evidence="12">
    <location>
        <begin position="1"/>
        <end position="30"/>
    </location>
</feature>
<keyword evidence="7 10" id="KW-0472">Membrane</keyword>
<reference evidence="14 15" key="1">
    <citation type="submission" date="2022-06" db="EMBL/GenBank/DDBJ databases">
        <title>Ideonella sp. NS12-5 Genome sequencing and assembly.</title>
        <authorList>
            <person name="Jung Y."/>
        </authorList>
    </citation>
    <scope>NUCLEOTIDE SEQUENCE [LARGE SCALE GENOMIC DNA]</scope>
    <source>
        <strain evidence="14 15">NS12-5</strain>
    </source>
</reference>
<evidence type="ECO:0000256" key="5">
    <source>
        <dbReference type="ARBA" id="ARBA00022729"/>
    </source>
</evidence>
<feature type="compositionally biased region" description="Low complexity" evidence="11">
    <location>
        <begin position="34"/>
        <end position="50"/>
    </location>
</feature>
<dbReference type="InterPro" id="IPR000531">
    <property type="entry name" value="Beta-barrel_TonB"/>
</dbReference>
<keyword evidence="5 12" id="KW-0732">Signal</keyword>
<keyword evidence="9 10" id="KW-0998">Cell outer membrane</keyword>
<evidence type="ECO:0000256" key="9">
    <source>
        <dbReference type="ARBA" id="ARBA00023237"/>
    </source>
</evidence>
<keyword evidence="3 10" id="KW-1134">Transmembrane beta strand</keyword>
<keyword evidence="8 14" id="KW-0675">Receptor</keyword>
<sequence length="722" mass="77840">MKNFPRTSLAFALSLAFPCALSLLATPARAQTAPTTPAAATTAPADTAPTQRVEISAQRQKLDAARNGLSPDTGSSVYRFDAEDLQRLPEGESTPLNQVLLQAPGVVQDSYGQLHVRGDHANLQYRIDGIQIPESISGFGQALQTRLADHLSLITGALPAQYGNRTAGVVDIHTKDSTFANGGSVSLETGSNGHREASAEVGGTEGALSYYLTGSALRSDEGIENPTASRRPLHDQTQQGNAFGIVSYLLSPETRLSAMGGFSNNRFQIPDVPGQTPSFSLNGSDSIDSATLDARQKERNRFGVLALQSTLGDGVDYQLAAYVRRTDVHYTPDDRGDLMFNGVAANVLRSNDAAGLQGDLSWVINPAHTLRSGFSFQHERGTTDNTAQVFPADADGNATSDVPETIVDNSRIIGHQWSAYLQDEWTPIQALTVNYGLRYDQVNTVVNEHQLSPRLGAVYDLSPSTRVHVGYARYFTPPPTELIDQTSVAKFLGTTNALPSDANTAVRSERSHYFDAGISQQLSPALTVGLDGYYRNVRHLQDEGQFGNALIYSAFNYQKARIWGLELSANYHQDAFSAYANVALARAFGKGLESGQFNFEQDELDYINSHWVHLDHDQATSASAGVSYRWAEGTTASLDLIHGSGLRNGFANTGHLPAYTQVNLGVQHSLTLAQGLGPTELRAAVTNLFDKVYQIRDGSGIGVGAAQYGPRRGVVLGVTQRF</sequence>
<dbReference type="Pfam" id="PF00593">
    <property type="entry name" value="TonB_dep_Rec_b-barrel"/>
    <property type="match status" value="1"/>
</dbReference>
<protein>
    <submittedName>
        <fullName evidence="14">TonB-dependent receptor</fullName>
    </submittedName>
</protein>
<dbReference type="SUPFAM" id="SSF56935">
    <property type="entry name" value="Porins"/>
    <property type="match status" value="1"/>
</dbReference>
<keyword evidence="2 10" id="KW-0813">Transport</keyword>
<organism evidence="14 15">
    <name type="scientific">Ideonella oryzae</name>
    <dbReference type="NCBI Taxonomy" id="2937441"/>
    <lineage>
        <taxon>Bacteria</taxon>
        <taxon>Pseudomonadati</taxon>
        <taxon>Pseudomonadota</taxon>
        <taxon>Betaproteobacteria</taxon>
        <taxon>Burkholderiales</taxon>
        <taxon>Sphaerotilaceae</taxon>
        <taxon>Ideonella</taxon>
    </lineage>
</organism>
<dbReference type="PROSITE" id="PS52016">
    <property type="entry name" value="TONB_DEPENDENT_REC_3"/>
    <property type="match status" value="1"/>
</dbReference>
<evidence type="ECO:0000259" key="13">
    <source>
        <dbReference type="Pfam" id="PF00593"/>
    </source>
</evidence>
<evidence type="ECO:0000256" key="1">
    <source>
        <dbReference type="ARBA" id="ARBA00004571"/>
    </source>
</evidence>
<feature type="chain" id="PRO_5046584908" evidence="12">
    <location>
        <begin position="31"/>
        <end position="722"/>
    </location>
</feature>
<dbReference type="PANTHER" id="PTHR30069">
    <property type="entry name" value="TONB-DEPENDENT OUTER MEMBRANE RECEPTOR"/>
    <property type="match status" value="1"/>
</dbReference>
<feature type="region of interest" description="Disordered" evidence="11">
    <location>
        <begin position="34"/>
        <end position="76"/>
    </location>
</feature>
<comment type="subcellular location">
    <subcellularLocation>
        <location evidence="1 10">Cell outer membrane</location>
        <topology evidence="1 10">Multi-pass membrane protein</topology>
    </subcellularLocation>
</comment>
<dbReference type="RefSeq" id="WP_252770208.1">
    <property type="nucleotide sequence ID" value="NZ_JAMXMC010000007.1"/>
</dbReference>
<gene>
    <name evidence="14" type="ORF">M0L44_13450</name>
</gene>
<evidence type="ECO:0000256" key="7">
    <source>
        <dbReference type="ARBA" id="ARBA00023136"/>
    </source>
</evidence>
<dbReference type="PANTHER" id="PTHR30069:SF29">
    <property type="entry name" value="HEMOGLOBIN AND HEMOGLOBIN-HAPTOGLOBIN-BINDING PROTEIN 1-RELATED"/>
    <property type="match status" value="1"/>
</dbReference>
<accession>A0ABT1BNA8</accession>
<dbReference type="InterPro" id="IPR036942">
    <property type="entry name" value="Beta-barrel_TonB_sf"/>
</dbReference>
<dbReference type="EMBL" id="JAMXMC010000007">
    <property type="protein sequence ID" value="MCO5977709.1"/>
    <property type="molecule type" value="Genomic_DNA"/>
</dbReference>
<evidence type="ECO:0000256" key="6">
    <source>
        <dbReference type="ARBA" id="ARBA00023077"/>
    </source>
</evidence>
<dbReference type="Gene3D" id="2.40.170.20">
    <property type="entry name" value="TonB-dependent receptor, beta-barrel domain"/>
    <property type="match status" value="1"/>
</dbReference>
<dbReference type="InterPro" id="IPR039426">
    <property type="entry name" value="TonB-dep_rcpt-like"/>
</dbReference>
<keyword evidence="6" id="KW-0798">TonB box</keyword>
<evidence type="ECO:0000256" key="3">
    <source>
        <dbReference type="ARBA" id="ARBA00022452"/>
    </source>
</evidence>
<proteinExistence type="inferred from homology"/>
<keyword evidence="4 10" id="KW-0812">Transmembrane</keyword>
<evidence type="ECO:0000313" key="14">
    <source>
        <dbReference type="EMBL" id="MCO5977709.1"/>
    </source>
</evidence>
<evidence type="ECO:0000256" key="2">
    <source>
        <dbReference type="ARBA" id="ARBA00022448"/>
    </source>
</evidence>
<name>A0ABT1BNA8_9BURK</name>
<evidence type="ECO:0000256" key="10">
    <source>
        <dbReference type="PROSITE-ProRule" id="PRU01360"/>
    </source>
</evidence>
<evidence type="ECO:0000256" key="8">
    <source>
        <dbReference type="ARBA" id="ARBA00023170"/>
    </source>
</evidence>
<evidence type="ECO:0000256" key="11">
    <source>
        <dbReference type="SAM" id="MobiDB-lite"/>
    </source>
</evidence>
<evidence type="ECO:0000256" key="12">
    <source>
        <dbReference type="SAM" id="SignalP"/>
    </source>
</evidence>
<evidence type="ECO:0000256" key="4">
    <source>
        <dbReference type="ARBA" id="ARBA00022692"/>
    </source>
</evidence>
<dbReference type="Proteomes" id="UP001204851">
    <property type="component" value="Unassembled WGS sequence"/>
</dbReference>
<comment type="similarity">
    <text evidence="10">Belongs to the TonB-dependent receptor family.</text>
</comment>
<comment type="caution">
    <text evidence="14">The sequence shown here is derived from an EMBL/GenBank/DDBJ whole genome shotgun (WGS) entry which is preliminary data.</text>
</comment>
<feature type="domain" description="TonB-dependent receptor-like beta-barrel" evidence="13">
    <location>
        <begin position="261"/>
        <end position="688"/>
    </location>
</feature>
<evidence type="ECO:0000313" key="15">
    <source>
        <dbReference type="Proteomes" id="UP001204851"/>
    </source>
</evidence>